<proteinExistence type="predicted"/>
<keyword evidence="3" id="KW-1185">Reference proteome</keyword>
<dbReference type="OrthoDB" id="4510215at2759"/>
<gene>
    <name evidence="2" type="ORF">BDV26DRAFT_269586</name>
</gene>
<reference evidence="2 3" key="1">
    <citation type="submission" date="2019-04" db="EMBL/GenBank/DDBJ databases">
        <title>Friends and foes A comparative genomics studyof 23 Aspergillus species from section Flavi.</title>
        <authorList>
            <consortium name="DOE Joint Genome Institute"/>
            <person name="Kjaerbolling I."/>
            <person name="Vesth T."/>
            <person name="Frisvad J.C."/>
            <person name="Nybo J.L."/>
            <person name="Theobald S."/>
            <person name="Kildgaard S."/>
            <person name="Isbrandt T."/>
            <person name="Kuo A."/>
            <person name="Sato A."/>
            <person name="Lyhne E.K."/>
            <person name="Kogle M.E."/>
            <person name="Wiebenga A."/>
            <person name="Kun R.S."/>
            <person name="Lubbers R.J."/>
            <person name="Makela M.R."/>
            <person name="Barry K."/>
            <person name="Chovatia M."/>
            <person name="Clum A."/>
            <person name="Daum C."/>
            <person name="Haridas S."/>
            <person name="He G."/>
            <person name="LaButti K."/>
            <person name="Lipzen A."/>
            <person name="Mondo S."/>
            <person name="Riley R."/>
            <person name="Salamov A."/>
            <person name="Simmons B.A."/>
            <person name="Magnuson J.K."/>
            <person name="Henrissat B."/>
            <person name="Mortensen U.H."/>
            <person name="Larsen T.O."/>
            <person name="Devries R.P."/>
            <person name="Grigoriev I.V."/>
            <person name="Machida M."/>
            <person name="Baker S.E."/>
            <person name="Andersen M.R."/>
        </authorList>
    </citation>
    <scope>NUCLEOTIDE SEQUENCE [LARGE SCALE GENOMIC DNA]</scope>
    <source>
        <strain evidence="2 3">IBT 29228</strain>
    </source>
</reference>
<sequence length="127" mass="14458">MAMRDAQRSHEHAAAADRTIDILEHRLSRWETSISSQEIPKRPTADVDSISTALAQSQVTVSQQLTELSDLRRQLGEAKQGFMWPSEQVALEGVQKLREALSNKKKARTEDSIRWGKKKTRELEDEC</sequence>
<name>A0A5N7B0D3_9EURO</name>
<dbReference type="EMBL" id="ML736280">
    <property type="protein sequence ID" value="KAE8374590.1"/>
    <property type="molecule type" value="Genomic_DNA"/>
</dbReference>
<evidence type="ECO:0000313" key="3">
    <source>
        <dbReference type="Proteomes" id="UP000326198"/>
    </source>
</evidence>
<organism evidence="2 3">
    <name type="scientific">Aspergillus bertholletiae</name>
    <dbReference type="NCBI Taxonomy" id="1226010"/>
    <lineage>
        <taxon>Eukaryota</taxon>
        <taxon>Fungi</taxon>
        <taxon>Dikarya</taxon>
        <taxon>Ascomycota</taxon>
        <taxon>Pezizomycotina</taxon>
        <taxon>Eurotiomycetes</taxon>
        <taxon>Eurotiomycetidae</taxon>
        <taxon>Eurotiales</taxon>
        <taxon>Aspergillaceae</taxon>
        <taxon>Aspergillus</taxon>
        <taxon>Aspergillus subgen. Circumdati</taxon>
    </lineage>
</organism>
<evidence type="ECO:0000256" key="1">
    <source>
        <dbReference type="SAM" id="MobiDB-lite"/>
    </source>
</evidence>
<feature type="region of interest" description="Disordered" evidence="1">
    <location>
        <begin position="101"/>
        <end position="127"/>
    </location>
</feature>
<protein>
    <submittedName>
        <fullName evidence="2">Uncharacterized protein</fullName>
    </submittedName>
</protein>
<dbReference type="AlphaFoldDB" id="A0A5N7B0D3"/>
<dbReference type="Proteomes" id="UP000326198">
    <property type="component" value="Unassembled WGS sequence"/>
</dbReference>
<feature type="compositionally biased region" description="Basic and acidic residues" evidence="1">
    <location>
        <begin position="101"/>
        <end position="114"/>
    </location>
</feature>
<evidence type="ECO:0000313" key="2">
    <source>
        <dbReference type="EMBL" id="KAE8374590.1"/>
    </source>
</evidence>
<accession>A0A5N7B0D3</accession>